<evidence type="ECO:0000313" key="3">
    <source>
        <dbReference type="Proteomes" id="UP001213000"/>
    </source>
</evidence>
<comment type="caution">
    <text evidence="2">The sequence shown here is derived from an EMBL/GenBank/DDBJ whole genome shotgun (WGS) entry which is preliminary data.</text>
</comment>
<dbReference type="EMBL" id="JANIEX010000625">
    <property type="protein sequence ID" value="KAJ3564830.1"/>
    <property type="molecule type" value="Genomic_DNA"/>
</dbReference>
<protein>
    <submittedName>
        <fullName evidence="2">Uncharacterized protein</fullName>
    </submittedName>
</protein>
<feature type="compositionally biased region" description="Pro residues" evidence="1">
    <location>
        <begin position="277"/>
        <end position="291"/>
    </location>
</feature>
<reference evidence="2" key="1">
    <citation type="submission" date="2022-07" db="EMBL/GenBank/DDBJ databases">
        <title>Genome Sequence of Leucocoprinus birnbaumii.</title>
        <authorList>
            <person name="Buettner E."/>
        </authorList>
    </citation>
    <scope>NUCLEOTIDE SEQUENCE</scope>
    <source>
        <strain evidence="2">VT141</strain>
    </source>
</reference>
<feature type="region of interest" description="Disordered" evidence="1">
    <location>
        <begin position="268"/>
        <end position="325"/>
    </location>
</feature>
<organism evidence="2 3">
    <name type="scientific">Leucocoprinus birnbaumii</name>
    <dbReference type="NCBI Taxonomy" id="56174"/>
    <lineage>
        <taxon>Eukaryota</taxon>
        <taxon>Fungi</taxon>
        <taxon>Dikarya</taxon>
        <taxon>Basidiomycota</taxon>
        <taxon>Agaricomycotina</taxon>
        <taxon>Agaricomycetes</taxon>
        <taxon>Agaricomycetidae</taxon>
        <taxon>Agaricales</taxon>
        <taxon>Agaricineae</taxon>
        <taxon>Agaricaceae</taxon>
        <taxon>Leucocoprinus</taxon>
    </lineage>
</organism>
<sequence length="346" mass="39552">MRAHFLRMMQIETDKELPDSHAEGAALGPNDPVRFVWDKTTKQSVHNSRMKTRIMNDIKENSKLYKHVPRKDFNKKILDATFEQCFVTFRTKARAQRDAQSAQNLKRREDAKARRARHISRRKLKLANRADAREKIEALHHVTFDGALQVECMSSEDSDYDTDASGNQVSILRTRGHAWRSQRLIRFYGILDESAPNKIKRGAGKRERTCGPVKEGFGLPPKRVATWMISKRWMKTAQREHSDLPNVLGKLIEEPAGFEWSRLDILGEGSDVESEPGPSPQLPPRQNPPEHPAMQHPHPHHHSQPHQPPGFHIPQNLSMGYDPQANLQIPQHYNTDISSLGYALSS</sequence>
<name>A0AAD5YS85_9AGAR</name>
<evidence type="ECO:0000256" key="1">
    <source>
        <dbReference type="SAM" id="MobiDB-lite"/>
    </source>
</evidence>
<dbReference type="AlphaFoldDB" id="A0AAD5YS85"/>
<proteinExistence type="predicted"/>
<accession>A0AAD5YS85</accession>
<dbReference type="Proteomes" id="UP001213000">
    <property type="component" value="Unassembled WGS sequence"/>
</dbReference>
<keyword evidence="3" id="KW-1185">Reference proteome</keyword>
<gene>
    <name evidence="2" type="ORF">NP233_g8035</name>
</gene>
<evidence type="ECO:0000313" key="2">
    <source>
        <dbReference type="EMBL" id="KAJ3564830.1"/>
    </source>
</evidence>